<dbReference type="RefSeq" id="WP_201947397.1">
    <property type="nucleotide sequence ID" value="NZ_JAERRJ010000005.1"/>
</dbReference>
<evidence type="ECO:0000256" key="1">
    <source>
        <dbReference type="ARBA" id="ARBA00023015"/>
    </source>
</evidence>
<dbReference type="InterPro" id="IPR036390">
    <property type="entry name" value="WH_DNA-bd_sf"/>
</dbReference>
<evidence type="ECO:0000256" key="3">
    <source>
        <dbReference type="ARBA" id="ARBA00023163"/>
    </source>
</evidence>
<evidence type="ECO:0000313" key="6">
    <source>
        <dbReference type="Proteomes" id="UP000602198"/>
    </source>
</evidence>
<sequence length="252" mass="27598">MSKPTVVDAITEELAYRVAAGVYPPGALLPSVRQLAVEFSASTPTANSALGRLAALGFAEARRGLGYVVRDIRMYGGIDTWRYLLRFAHRVPDQAAKLFADIIDVDHLLVMDAVRTFVDAPERYDITPIIHAADRMELLVSDSNSALTDIMAAELHLLRCAFAALGKPGVLSLFNTIGEVLVTVPEAAQAFYEPLEPAGHVLLARKFQEIRELDTDVGLPDLSVVELLMREYHNQVIAAFRDLITKKAIAAE</sequence>
<dbReference type="SMART" id="SM00345">
    <property type="entry name" value="HTH_GNTR"/>
    <property type="match status" value="1"/>
</dbReference>
<dbReference type="Gene3D" id="1.10.10.10">
    <property type="entry name" value="Winged helix-like DNA-binding domain superfamily/Winged helix DNA-binding domain"/>
    <property type="match status" value="1"/>
</dbReference>
<evidence type="ECO:0000259" key="4">
    <source>
        <dbReference type="PROSITE" id="PS50949"/>
    </source>
</evidence>
<dbReference type="SUPFAM" id="SSF46785">
    <property type="entry name" value="Winged helix' DNA-binding domain"/>
    <property type="match status" value="1"/>
</dbReference>
<dbReference type="EMBL" id="JAERRJ010000005">
    <property type="protein sequence ID" value="MBL1075385.1"/>
    <property type="molecule type" value="Genomic_DNA"/>
</dbReference>
<name>A0ABS1M5D7_9NOCA</name>
<dbReference type="InterPro" id="IPR000524">
    <property type="entry name" value="Tscrpt_reg_HTH_GntR"/>
</dbReference>
<accession>A0ABS1M5D7</accession>
<dbReference type="PROSITE" id="PS50949">
    <property type="entry name" value="HTH_GNTR"/>
    <property type="match status" value="1"/>
</dbReference>
<gene>
    <name evidence="5" type="ORF">JK358_13370</name>
</gene>
<reference evidence="5 6" key="1">
    <citation type="submission" date="2021-01" db="EMBL/GenBank/DDBJ databases">
        <title>WGS of actinomycetes isolated from Thailand.</title>
        <authorList>
            <person name="Thawai C."/>
        </authorList>
    </citation>
    <scope>NUCLEOTIDE SEQUENCE [LARGE SCALE GENOMIC DNA]</scope>
    <source>
        <strain evidence="5 6">LPG 2</strain>
    </source>
</reference>
<feature type="domain" description="HTH gntR-type" evidence="4">
    <location>
        <begin position="4"/>
        <end position="72"/>
    </location>
</feature>
<dbReference type="InterPro" id="IPR036388">
    <property type="entry name" value="WH-like_DNA-bd_sf"/>
</dbReference>
<dbReference type="Proteomes" id="UP000602198">
    <property type="component" value="Unassembled WGS sequence"/>
</dbReference>
<keyword evidence="3" id="KW-0804">Transcription</keyword>
<dbReference type="Pfam" id="PF00392">
    <property type="entry name" value="GntR"/>
    <property type="match status" value="1"/>
</dbReference>
<proteinExistence type="predicted"/>
<keyword evidence="1" id="KW-0805">Transcription regulation</keyword>
<organism evidence="5 6">
    <name type="scientific">Nocardia acididurans</name>
    <dbReference type="NCBI Taxonomy" id="2802282"/>
    <lineage>
        <taxon>Bacteria</taxon>
        <taxon>Bacillati</taxon>
        <taxon>Actinomycetota</taxon>
        <taxon>Actinomycetes</taxon>
        <taxon>Mycobacteriales</taxon>
        <taxon>Nocardiaceae</taxon>
        <taxon>Nocardia</taxon>
    </lineage>
</organism>
<comment type="caution">
    <text evidence="5">The sequence shown here is derived from an EMBL/GenBank/DDBJ whole genome shotgun (WGS) entry which is preliminary data.</text>
</comment>
<protein>
    <submittedName>
        <fullName evidence="5">Winged helix-turn-helix transcriptional regulator</fullName>
    </submittedName>
</protein>
<keyword evidence="2" id="KW-0238">DNA-binding</keyword>
<keyword evidence="6" id="KW-1185">Reference proteome</keyword>
<evidence type="ECO:0000256" key="2">
    <source>
        <dbReference type="ARBA" id="ARBA00023125"/>
    </source>
</evidence>
<evidence type="ECO:0000313" key="5">
    <source>
        <dbReference type="EMBL" id="MBL1075385.1"/>
    </source>
</evidence>
<dbReference type="CDD" id="cd07377">
    <property type="entry name" value="WHTH_GntR"/>
    <property type="match status" value="1"/>
</dbReference>